<dbReference type="Proteomes" id="UP001177744">
    <property type="component" value="Unassembled WGS sequence"/>
</dbReference>
<proteinExistence type="predicted"/>
<feature type="region of interest" description="Disordered" evidence="1">
    <location>
        <begin position="58"/>
        <end position="77"/>
    </location>
</feature>
<accession>A0AA40I7Y0</accession>
<dbReference type="AlphaFoldDB" id="A0AA40I7Y0"/>
<protein>
    <submittedName>
        <fullName evidence="2">Uncharacterized protein</fullName>
    </submittedName>
</protein>
<sequence length="94" mass="10580">MTKEGRWLGMDMAVLWTREGVLAPGVYQDREFKGALDKPPVSYQFIKLFFSSCFSDDRSVSSEEKGCPSPHLDTSKDSKSEFCTVRMELCLGTS</sequence>
<evidence type="ECO:0000313" key="2">
    <source>
        <dbReference type="EMBL" id="KAK1344180.1"/>
    </source>
</evidence>
<keyword evidence="3" id="KW-1185">Reference proteome</keyword>
<name>A0AA40I7Y0_CNENI</name>
<evidence type="ECO:0000313" key="3">
    <source>
        <dbReference type="Proteomes" id="UP001177744"/>
    </source>
</evidence>
<dbReference type="EMBL" id="JAULJE010000004">
    <property type="protein sequence ID" value="KAK1344180.1"/>
    <property type="molecule type" value="Genomic_DNA"/>
</dbReference>
<reference evidence="2" key="1">
    <citation type="submission" date="2023-06" db="EMBL/GenBank/DDBJ databases">
        <title>Reference genome for the Northern bat (Eptesicus nilssonii), a most northern bat species.</title>
        <authorList>
            <person name="Laine V.N."/>
            <person name="Pulliainen A.T."/>
            <person name="Lilley T.M."/>
        </authorList>
    </citation>
    <scope>NUCLEOTIDE SEQUENCE</scope>
    <source>
        <strain evidence="2">BLF_Eptnil</strain>
        <tissue evidence="2">Kidney</tissue>
    </source>
</reference>
<evidence type="ECO:0000256" key="1">
    <source>
        <dbReference type="SAM" id="MobiDB-lite"/>
    </source>
</evidence>
<gene>
    <name evidence="2" type="ORF">QTO34_014745</name>
</gene>
<comment type="caution">
    <text evidence="2">The sequence shown here is derived from an EMBL/GenBank/DDBJ whole genome shotgun (WGS) entry which is preliminary data.</text>
</comment>
<organism evidence="2 3">
    <name type="scientific">Cnephaeus nilssonii</name>
    <name type="common">Northern bat</name>
    <name type="synonym">Eptesicus nilssonii</name>
    <dbReference type="NCBI Taxonomy" id="3371016"/>
    <lineage>
        <taxon>Eukaryota</taxon>
        <taxon>Metazoa</taxon>
        <taxon>Chordata</taxon>
        <taxon>Craniata</taxon>
        <taxon>Vertebrata</taxon>
        <taxon>Euteleostomi</taxon>
        <taxon>Mammalia</taxon>
        <taxon>Eutheria</taxon>
        <taxon>Laurasiatheria</taxon>
        <taxon>Chiroptera</taxon>
        <taxon>Yangochiroptera</taxon>
        <taxon>Vespertilionidae</taxon>
        <taxon>Cnephaeus</taxon>
    </lineage>
</organism>